<feature type="non-terminal residue" evidence="1">
    <location>
        <position position="51"/>
    </location>
</feature>
<evidence type="ECO:0000313" key="2">
    <source>
        <dbReference type="Proteomes" id="UP001162501"/>
    </source>
</evidence>
<proteinExistence type="predicted"/>
<sequence>MVSRGLLSLKKDSLLRFRRGEGTPCHTGIHRWILYPLSHRGLASVKNFSRL</sequence>
<dbReference type="EMBL" id="OX596092">
    <property type="protein sequence ID" value="CAN0560719.1"/>
    <property type="molecule type" value="Genomic_DNA"/>
</dbReference>
<evidence type="ECO:0000313" key="1">
    <source>
        <dbReference type="EMBL" id="CAN0560719.1"/>
    </source>
</evidence>
<protein>
    <submittedName>
        <fullName evidence="1">Uncharacterized protein</fullName>
    </submittedName>
</protein>
<reference evidence="1" key="1">
    <citation type="submission" date="2023-05" db="EMBL/GenBank/DDBJ databases">
        <authorList>
            <consortium name="ELIXIR-Norway"/>
        </authorList>
    </citation>
    <scope>NUCLEOTIDE SEQUENCE</scope>
</reference>
<name>A0AC60A9I4_RANTA</name>
<gene>
    <name evidence="1" type="ORF">MRATA1EN22A_LOCUS27067</name>
</gene>
<reference evidence="1" key="2">
    <citation type="submission" date="2025-03" db="EMBL/GenBank/DDBJ databases">
        <authorList>
            <consortium name="ELIXIR-Norway"/>
            <consortium name="Elixir Norway"/>
        </authorList>
    </citation>
    <scope>NUCLEOTIDE SEQUENCE</scope>
</reference>
<dbReference type="Proteomes" id="UP001162501">
    <property type="component" value="Chromosome 8"/>
</dbReference>
<accession>A0AC60A9I4</accession>
<feature type="non-terminal residue" evidence="1">
    <location>
        <position position="1"/>
    </location>
</feature>
<organism evidence="1 2">
    <name type="scientific">Rangifer tarandus platyrhynchus</name>
    <name type="common">Svalbard reindeer</name>
    <dbReference type="NCBI Taxonomy" id="3082113"/>
    <lineage>
        <taxon>Eukaryota</taxon>
        <taxon>Metazoa</taxon>
        <taxon>Chordata</taxon>
        <taxon>Craniata</taxon>
        <taxon>Vertebrata</taxon>
        <taxon>Euteleostomi</taxon>
        <taxon>Mammalia</taxon>
        <taxon>Eutheria</taxon>
        <taxon>Laurasiatheria</taxon>
        <taxon>Artiodactyla</taxon>
        <taxon>Ruminantia</taxon>
        <taxon>Pecora</taxon>
        <taxon>Cervidae</taxon>
        <taxon>Odocoileinae</taxon>
        <taxon>Rangifer</taxon>
    </lineage>
</organism>